<name>A0A814D0N2_9BILA</name>
<evidence type="ECO:0008006" key="5">
    <source>
        <dbReference type="Google" id="ProtNLM"/>
    </source>
</evidence>
<evidence type="ECO:0000256" key="2">
    <source>
        <dbReference type="SAM" id="MobiDB-lite"/>
    </source>
</evidence>
<keyword evidence="4" id="KW-1185">Reference proteome</keyword>
<feature type="compositionally biased region" description="Low complexity" evidence="2">
    <location>
        <begin position="157"/>
        <end position="169"/>
    </location>
</feature>
<protein>
    <recommendedName>
        <fullName evidence="5">CCHC-type domain-containing protein</fullName>
    </recommendedName>
</protein>
<sequence length="701" mass="81389">MDPVSLLVNRSMKNFLATRKLLKLVEIMNKNLKIIIKKEKKQKYPYLKSNNEEIMLHAKIYAQSKKYKTKLDKGDLEINKNKTQKIIKKEEVIKKNNFSEMNIHPRTKRQGSFSDLNSASKKTKDNEITDDDLTNDDEVSNLSIDTENESDEIKLKTTTNYQQQQTQQQRDNTLERPKRKYAKRKGTIVGNQEENQEHENRRIKKAKPQSIKEQKRILEENEKEEIRSTVRNEKELIDEEEIDVEVNRRLRIRNMERKNNIPLYIVTNKNKQQYRQDFNHNESTADHKSDEKSTQHRSQLDDIQLDLNTNHTNTLERNHELELKYNRDKYSVVIHGNNIEDYSANIFDRLDELKRCVGVLNPGMILPIVDKDTEVMSLKVTVNNYHDYLKLIGKWPTNAFKSGVNVEPLPYNLTVVISNVDKDINITSSDTRIRQTEKVYGLTNFERIRTRDNKPTTKLKAQAKSISDYIEVLKKGIYLGITSKRHHVTPNIIYPNVCKKCGNLSHREKECNNEACCLKCGKKQHTKSECEAYCTNCTGPHPCNSELCHKIVEKTYSLNKYTLEILLGESIIKKKEEILKVPRSILDEQTLPLNADDKNLEKYIENYISKRMTDIDIKINSIKEANNLNKKEIDEIKNDLGSVKKDLVDVKNDLGNLNGKLDGTNLKIDQLNRNQNETKAGIDELKAILLATAKGNIPNKQ</sequence>
<feature type="compositionally biased region" description="Acidic residues" evidence="2">
    <location>
        <begin position="128"/>
        <end position="139"/>
    </location>
</feature>
<comment type="caution">
    <text evidence="3">The sequence shown here is derived from an EMBL/GenBank/DDBJ whole genome shotgun (WGS) entry which is preliminary data.</text>
</comment>
<feature type="compositionally biased region" description="Basic residues" evidence="2">
    <location>
        <begin position="177"/>
        <end position="186"/>
    </location>
</feature>
<feature type="compositionally biased region" description="Polar residues" evidence="2">
    <location>
        <begin position="110"/>
        <end position="120"/>
    </location>
</feature>
<feature type="coiled-coil region" evidence="1">
    <location>
        <begin position="619"/>
        <end position="688"/>
    </location>
</feature>
<keyword evidence="1" id="KW-0175">Coiled coil</keyword>
<accession>A0A814D0N2</accession>
<dbReference type="EMBL" id="CAJNOC010002793">
    <property type="protein sequence ID" value="CAF0951752.1"/>
    <property type="molecule type" value="Genomic_DNA"/>
</dbReference>
<organism evidence="3 4">
    <name type="scientific">Brachionus calyciflorus</name>
    <dbReference type="NCBI Taxonomy" id="104777"/>
    <lineage>
        <taxon>Eukaryota</taxon>
        <taxon>Metazoa</taxon>
        <taxon>Spiralia</taxon>
        <taxon>Gnathifera</taxon>
        <taxon>Rotifera</taxon>
        <taxon>Eurotatoria</taxon>
        <taxon>Monogononta</taxon>
        <taxon>Pseudotrocha</taxon>
        <taxon>Ploima</taxon>
        <taxon>Brachionidae</taxon>
        <taxon>Brachionus</taxon>
    </lineage>
</organism>
<evidence type="ECO:0000313" key="4">
    <source>
        <dbReference type="Proteomes" id="UP000663879"/>
    </source>
</evidence>
<evidence type="ECO:0000256" key="1">
    <source>
        <dbReference type="SAM" id="Coils"/>
    </source>
</evidence>
<feature type="region of interest" description="Disordered" evidence="2">
    <location>
        <begin position="98"/>
        <end position="214"/>
    </location>
</feature>
<proteinExistence type="predicted"/>
<dbReference type="AlphaFoldDB" id="A0A814D0N2"/>
<gene>
    <name evidence="3" type="ORF">OXX778_LOCUS13981</name>
</gene>
<dbReference type="Proteomes" id="UP000663879">
    <property type="component" value="Unassembled WGS sequence"/>
</dbReference>
<evidence type="ECO:0000313" key="3">
    <source>
        <dbReference type="EMBL" id="CAF0951752.1"/>
    </source>
</evidence>
<reference evidence="3" key="1">
    <citation type="submission" date="2021-02" db="EMBL/GenBank/DDBJ databases">
        <authorList>
            <person name="Nowell W R."/>
        </authorList>
    </citation>
    <scope>NUCLEOTIDE SEQUENCE</scope>
    <source>
        <strain evidence="3">Ploen Becks lab</strain>
    </source>
</reference>